<dbReference type="EMBL" id="KL197709">
    <property type="protein sequence ID" value="KDQ63986.1"/>
    <property type="molecule type" value="Genomic_DNA"/>
</dbReference>
<feature type="compositionally biased region" description="Low complexity" evidence="1">
    <location>
        <begin position="16"/>
        <end position="26"/>
    </location>
</feature>
<feature type="region of interest" description="Disordered" evidence="1">
    <location>
        <begin position="1"/>
        <end position="57"/>
    </location>
</feature>
<reference evidence="3" key="1">
    <citation type="journal article" date="2014" name="Proc. Natl. Acad. Sci. U.S.A.">
        <title>Extensive sampling of basidiomycete genomes demonstrates inadequacy of the white-rot/brown-rot paradigm for wood decay fungi.</title>
        <authorList>
            <person name="Riley R."/>
            <person name="Salamov A.A."/>
            <person name="Brown D.W."/>
            <person name="Nagy L.G."/>
            <person name="Floudas D."/>
            <person name="Held B.W."/>
            <person name="Levasseur A."/>
            <person name="Lombard V."/>
            <person name="Morin E."/>
            <person name="Otillar R."/>
            <person name="Lindquist E.A."/>
            <person name="Sun H."/>
            <person name="LaButti K.M."/>
            <person name="Schmutz J."/>
            <person name="Jabbour D."/>
            <person name="Luo H."/>
            <person name="Baker S.E."/>
            <person name="Pisabarro A.G."/>
            <person name="Walton J.D."/>
            <person name="Blanchette R.A."/>
            <person name="Henrissat B."/>
            <person name="Martin F."/>
            <person name="Cullen D."/>
            <person name="Hibbett D.S."/>
            <person name="Grigoriev I.V."/>
        </authorList>
    </citation>
    <scope>NUCLEOTIDE SEQUENCE [LARGE SCALE GENOMIC DNA]</scope>
    <source>
        <strain evidence="3">MUCL 33604</strain>
    </source>
</reference>
<dbReference type="Proteomes" id="UP000027265">
    <property type="component" value="Unassembled WGS sequence"/>
</dbReference>
<dbReference type="AlphaFoldDB" id="A0A067QN00"/>
<organism evidence="2 3">
    <name type="scientific">Jaapia argillacea MUCL 33604</name>
    <dbReference type="NCBI Taxonomy" id="933084"/>
    <lineage>
        <taxon>Eukaryota</taxon>
        <taxon>Fungi</taxon>
        <taxon>Dikarya</taxon>
        <taxon>Basidiomycota</taxon>
        <taxon>Agaricomycotina</taxon>
        <taxon>Agaricomycetes</taxon>
        <taxon>Agaricomycetidae</taxon>
        <taxon>Jaapiales</taxon>
        <taxon>Jaapiaceae</taxon>
        <taxon>Jaapia</taxon>
    </lineage>
</organism>
<feature type="compositionally biased region" description="Low complexity" evidence="1">
    <location>
        <begin position="84"/>
        <end position="97"/>
    </location>
</feature>
<protein>
    <submittedName>
        <fullName evidence="2">Uncharacterized protein</fullName>
    </submittedName>
</protein>
<sequence>MCRTTHQTPLAPSPRPSLSNSLTPTSLPSPPSPPLLLLPLISPSNPSPTSPHSLPSNITLSLPSLLQPNISFLPLPLIPPTPKSSTRTLALSSSLVS</sequence>
<evidence type="ECO:0000313" key="2">
    <source>
        <dbReference type="EMBL" id="KDQ63986.1"/>
    </source>
</evidence>
<gene>
    <name evidence="2" type="ORF">JAAARDRAFT_52041</name>
</gene>
<dbReference type="InParanoid" id="A0A067QN00"/>
<keyword evidence="3" id="KW-1185">Reference proteome</keyword>
<feature type="compositionally biased region" description="Pro residues" evidence="1">
    <location>
        <begin position="27"/>
        <end position="36"/>
    </location>
</feature>
<proteinExistence type="predicted"/>
<feature type="region of interest" description="Disordered" evidence="1">
    <location>
        <begin position="76"/>
        <end position="97"/>
    </location>
</feature>
<name>A0A067QN00_9AGAM</name>
<dbReference type="HOGENOM" id="CLU_2346990_0_0_1"/>
<evidence type="ECO:0000256" key="1">
    <source>
        <dbReference type="SAM" id="MobiDB-lite"/>
    </source>
</evidence>
<evidence type="ECO:0000313" key="3">
    <source>
        <dbReference type="Proteomes" id="UP000027265"/>
    </source>
</evidence>
<accession>A0A067QN00</accession>